<gene>
    <name evidence="6" type="ORF">CCR82_12100</name>
</gene>
<evidence type="ECO:0000313" key="6">
    <source>
        <dbReference type="EMBL" id="MBK5931241.1"/>
    </source>
</evidence>
<dbReference type="InterPro" id="IPR013766">
    <property type="entry name" value="Thioredoxin_domain"/>
</dbReference>
<keyword evidence="7" id="KW-1185">Reference proteome</keyword>
<evidence type="ECO:0000256" key="2">
    <source>
        <dbReference type="ARBA" id="ARBA00023008"/>
    </source>
</evidence>
<name>A0AAJ0UGV4_HALSE</name>
<feature type="domain" description="Thioredoxin" evidence="5">
    <location>
        <begin position="39"/>
        <end position="202"/>
    </location>
</feature>
<dbReference type="RefSeq" id="WP_201246078.1">
    <property type="nucleotide sequence ID" value="NZ_NHSF01000061.1"/>
</dbReference>
<dbReference type="InterPro" id="IPR036249">
    <property type="entry name" value="Thioredoxin-like_sf"/>
</dbReference>
<evidence type="ECO:0000256" key="4">
    <source>
        <dbReference type="PIRSR" id="PIRSR603782-2"/>
    </source>
</evidence>
<evidence type="ECO:0000256" key="1">
    <source>
        <dbReference type="ARBA" id="ARBA00010996"/>
    </source>
</evidence>
<evidence type="ECO:0000259" key="5">
    <source>
        <dbReference type="PROSITE" id="PS51352"/>
    </source>
</evidence>
<comment type="caution">
    <text evidence="6">The sequence shown here is derived from an EMBL/GenBank/DDBJ whole genome shotgun (WGS) entry which is preliminary data.</text>
</comment>
<dbReference type="InterPro" id="IPR003782">
    <property type="entry name" value="SCO1/SenC"/>
</dbReference>
<protein>
    <submittedName>
        <fullName evidence="6">SCO family protein</fullName>
    </submittedName>
</protein>
<dbReference type="GO" id="GO:0046872">
    <property type="term" value="F:metal ion binding"/>
    <property type="evidence" value="ECO:0007669"/>
    <property type="project" value="UniProtKB-KW"/>
</dbReference>
<dbReference type="FunFam" id="3.40.30.10:FF:000013">
    <property type="entry name" value="Blast:Protein SCO1 homolog, mitochondrial"/>
    <property type="match status" value="1"/>
</dbReference>
<keyword evidence="2 3" id="KW-0186">Copper</keyword>
<keyword evidence="3" id="KW-0479">Metal-binding</keyword>
<dbReference type="PANTHER" id="PTHR12151">
    <property type="entry name" value="ELECTRON TRANSPORT PROTIN SCO1/SENC FAMILY MEMBER"/>
    <property type="match status" value="1"/>
</dbReference>
<feature type="binding site" evidence="3">
    <location>
        <position position="167"/>
    </location>
    <ligand>
        <name>Cu cation</name>
        <dbReference type="ChEBI" id="CHEBI:23378"/>
    </ligand>
</feature>
<sequence length="207" mass="22756">MSKTIPIMTILLLSALLLWLLLAWNPVSTPSSRHEQLELAEQPAGGDFQLTSARGALKLSDLRGKVVLLYFGYASCPDICPTNLAIIALALRELTPTERERVQVVFVSVDPQRDTPERLAEYVDYFHPNIIGVTGTDQALAAVAKQYGAAYRRAEASDSAMGYMIDHSAHSYVIDESGSLVRVLDHATPAEKIVATLRRHLNEPESI</sequence>
<feature type="binding site" evidence="3">
    <location>
        <position position="80"/>
    </location>
    <ligand>
        <name>Cu cation</name>
        <dbReference type="ChEBI" id="CHEBI:23378"/>
    </ligand>
</feature>
<feature type="binding site" evidence="3">
    <location>
        <position position="76"/>
    </location>
    <ligand>
        <name>Cu cation</name>
        <dbReference type="ChEBI" id="CHEBI:23378"/>
    </ligand>
</feature>
<dbReference type="Gene3D" id="3.40.30.10">
    <property type="entry name" value="Glutaredoxin"/>
    <property type="match status" value="1"/>
</dbReference>
<dbReference type="PROSITE" id="PS51352">
    <property type="entry name" value="THIOREDOXIN_2"/>
    <property type="match status" value="1"/>
</dbReference>
<accession>A0AAJ0UGV4</accession>
<dbReference type="Proteomes" id="UP001296967">
    <property type="component" value="Unassembled WGS sequence"/>
</dbReference>
<comment type="similarity">
    <text evidence="1">Belongs to the SCO1/2 family.</text>
</comment>
<keyword evidence="4" id="KW-1015">Disulfide bond</keyword>
<evidence type="ECO:0000256" key="3">
    <source>
        <dbReference type="PIRSR" id="PIRSR603782-1"/>
    </source>
</evidence>
<reference evidence="6" key="1">
    <citation type="submission" date="2017-05" db="EMBL/GenBank/DDBJ databases">
        <authorList>
            <person name="Imhoff J.F."/>
            <person name="Rahn T."/>
            <person name="Kuenzel S."/>
            <person name="Neulinger S.C."/>
        </authorList>
    </citation>
    <scope>NUCLEOTIDE SEQUENCE</scope>
    <source>
        <strain evidence="6">DSM 4395</strain>
    </source>
</reference>
<dbReference type="EMBL" id="NHSF01000061">
    <property type="protein sequence ID" value="MBK5931241.1"/>
    <property type="molecule type" value="Genomic_DNA"/>
</dbReference>
<dbReference type="CDD" id="cd02968">
    <property type="entry name" value="SCO"/>
    <property type="match status" value="1"/>
</dbReference>
<dbReference type="PANTHER" id="PTHR12151:SF25">
    <property type="entry name" value="LINALOOL DEHYDRATASE_ISOMERASE DOMAIN-CONTAINING PROTEIN"/>
    <property type="match status" value="1"/>
</dbReference>
<feature type="disulfide bond" description="Redox-active" evidence="4">
    <location>
        <begin position="76"/>
        <end position="80"/>
    </location>
</feature>
<evidence type="ECO:0000313" key="7">
    <source>
        <dbReference type="Proteomes" id="UP001296967"/>
    </source>
</evidence>
<dbReference type="Pfam" id="PF02630">
    <property type="entry name" value="SCO1-SenC"/>
    <property type="match status" value="1"/>
</dbReference>
<dbReference type="SUPFAM" id="SSF52833">
    <property type="entry name" value="Thioredoxin-like"/>
    <property type="match status" value="1"/>
</dbReference>
<reference evidence="6" key="2">
    <citation type="journal article" date="2020" name="Microorganisms">
        <title>Osmotic Adaptation and Compatible Solute Biosynthesis of Phototrophic Bacteria as Revealed from Genome Analyses.</title>
        <authorList>
            <person name="Imhoff J.F."/>
            <person name="Rahn T."/>
            <person name="Kunzel S."/>
            <person name="Keller A."/>
            <person name="Neulinger S.C."/>
        </authorList>
    </citation>
    <scope>NUCLEOTIDE SEQUENCE</scope>
    <source>
        <strain evidence="6">DSM 4395</strain>
    </source>
</reference>
<proteinExistence type="inferred from homology"/>
<dbReference type="AlphaFoldDB" id="A0AAJ0UGV4"/>
<organism evidence="6 7">
    <name type="scientific">Halochromatium salexigens</name>
    <name type="common">Chromatium salexigens</name>
    <dbReference type="NCBI Taxonomy" id="49447"/>
    <lineage>
        <taxon>Bacteria</taxon>
        <taxon>Pseudomonadati</taxon>
        <taxon>Pseudomonadota</taxon>
        <taxon>Gammaproteobacteria</taxon>
        <taxon>Chromatiales</taxon>
        <taxon>Chromatiaceae</taxon>
        <taxon>Halochromatium</taxon>
    </lineage>
</organism>